<dbReference type="STRING" id="765915.A0A1Y2I433"/>
<sequence>MDLLDNLFDAGAFVADLLDSIHSVANTILTPSATDDDYWIDFALFAAPVLLAIVFAVSHYRNSRTQAATPLAATEPAETRAVDDRANRPANVEEQELLANARARLDEARRQQTAALGHATQPQLQPRQLEHPAAGGDQAAEPAGDNQPQQMPPPNTAAQLPNMPVAPKRVGKKRAANLERKENLRRYREWQVSSQQEQEQKRMVVNAEKDRIAAQKEAEAQERERKRMREELERIRRIEREEAKKELEEAGKPSVYSMEDTVLEYIEGHIVIHLEHAARELNVRLEELEVYLEEKIEEGEWAGHLDLEQGQFIYLDPTRIAAVRARLEAEGKVSKSDIAAILLDPTTTVHREILA</sequence>
<evidence type="ECO:0000256" key="2">
    <source>
        <dbReference type="SAM" id="MobiDB-lite"/>
    </source>
</evidence>
<organism evidence="4 5">
    <name type="scientific">Catenaria anguillulae PL171</name>
    <dbReference type="NCBI Taxonomy" id="765915"/>
    <lineage>
        <taxon>Eukaryota</taxon>
        <taxon>Fungi</taxon>
        <taxon>Fungi incertae sedis</taxon>
        <taxon>Blastocladiomycota</taxon>
        <taxon>Blastocladiomycetes</taxon>
        <taxon>Blastocladiales</taxon>
        <taxon>Catenariaceae</taxon>
        <taxon>Catenaria</taxon>
    </lineage>
</organism>
<evidence type="ECO:0008006" key="6">
    <source>
        <dbReference type="Google" id="ProtNLM"/>
    </source>
</evidence>
<reference evidence="4 5" key="1">
    <citation type="submission" date="2016-07" db="EMBL/GenBank/DDBJ databases">
        <title>Pervasive Adenine N6-methylation of Active Genes in Fungi.</title>
        <authorList>
            <consortium name="DOE Joint Genome Institute"/>
            <person name="Mondo S.J."/>
            <person name="Dannebaum R.O."/>
            <person name="Kuo R.C."/>
            <person name="Labutti K."/>
            <person name="Haridas S."/>
            <person name="Kuo A."/>
            <person name="Salamov A."/>
            <person name="Ahrendt S.R."/>
            <person name="Lipzen A."/>
            <person name="Sullivan W."/>
            <person name="Andreopoulos W.B."/>
            <person name="Clum A."/>
            <person name="Lindquist E."/>
            <person name="Daum C."/>
            <person name="Ramamoorthy G.K."/>
            <person name="Gryganskyi A."/>
            <person name="Culley D."/>
            <person name="Magnuson J.K."/>
            <person name="James T.Y."/>
            <person name="O'Malley M.A."/>
            <person name="Stajich J.E."/>
            <person name="Spatafora J.W."/>
            <person name="Visel A."/>
            <person name="Grigoriev I.V."/>
        </authorList>
    </citation>
    <scope>NUCLEOTIDE SEQUENCE [LARGE SCALE GENOMIC DNA]</scope>
    <source>
        <strain evidence="4 5">PL171</strain>
    </source>
</reference>
<feature type="coiled-coil region" evidence="1">
    <location>
        <begin position="204"/>
        <end position="249"/>
    </location>
</feature>
<comment type="caution">
    <text evidence="4">The sequence shown here is derived from an EMBL/GenBank/DDBJ whole genome shotgun (WGS) entry which is preliminary data.</text>
</comment>
<protein>
    <recommendedName>
        <fullName evidence="6">DDRGK domain-containing protein 1</fullName>
    </recommendedName>
</protein>
<evidence type="ECO:0000313" key="5">
    <source>
        <dbReference type="Proteomes" id="UP000193411"/>
    </source>
</evidence>
<proteinExistence type="predicted"/>
<keyword evidence="3" id="KW-1133">Transmembrane helix</keyword>
<evidence type="ECO:0000313" key="4">
    <source>
        <dbReference type="EMBL" id="ORZ40152.1"/>
    </source>
</evidence>
<dbReference type="Pfam" id="PF09756">
    <property type="entry name" value="DDRGK"/>
    <property type="match status" value="1"/>
</dbReference>
<feature type="region of interest" description="Disordered" evidence="2">
    <location>
        <begin position="71"/>
        <end position="91"/>
    </location>
</feature>
<keyword evidence="3" id="KW-0472">Membrane</keyword>
<feature type="region of interest" description="Disordered" evidence="2">
    <location>
        <begin position="130"/>
        <end position="182"/>
    </location>
</feature>
<evidence type="ECO:0000256" key="1">
    <source>
        <dbReference type="SAM" id="Coils"/>
    </source>
</evidence>
<dbReference type="OrthoDB" id="5598741at2759"/>
<feature type="transmembrane region" description="Helical" evidence="3">
    <location>
        <begin position="38"/>
        <end position="57"/>
    </location>
</feature>
<name>A0A1Y2I433_9FUNG</name>
<dbReference type="SMART" id="SM01128">
    <property type="entry name" value="DDRGK"/>
    <property type="match status" value="1"/>
</dbReference>
<accession>A0A1Y2I433</accession>
<keyword evidence="1" id="KW-0175">Coiled coil</keyword>
<dbReference type="EMBL" id="MCFL01000003">
    <property type="protein sequence ID" value="ORZ40152.1"/>
    <property type="molecule type" value="Genomic_DNA"/>
</dbReference>
<evidence type="ECO:0000256" key="3">
    <source>
        <dbReference type="SAM" id="Phobius"/>
    </source>
</evidence>
<dbReference type="Proteomes" id="UP000193411">
    <property type="component" value="Unassembled WGS sequence"/>
</dbReference>
<keyword evidence="5" id="KW-1185">Reference proteome</keyword>
<feature type="compositionally biased region" description="Basic and acidic residues" evidence="2">
    <location>
        <begin position="77"/>
        <end position="87"/>
    </location>
</feature>
<gene>
    <name evidence="4" type="ORF">BCR44DRAFT_50145</name>
</gene>
<keyword evidence="3" id="KW-0812">Transmembrane</keyword>
<dbReference type="AlphaFoldDB" id="A0A1Y2I433"/>
<dbReference type="InterPro" id="IPR019153">
    <property type="entry name" value="DDRGK_dom-contain"/>
</dbReference>